<accession>K2AW83</accession>
<comment type="caution">
    <text evidence="2">The sequence shown here is derived from an EMBL/GenBank/DDBJ whole genome shotgun (WGS) entry which is preliminary data.</text>
</comment>
<gene>
    <name evidence="2" type="ORF">ACD_49C00072G0003</name>
</gene>
<feature type="transmembrane region" description="Helical" evidence="1">
    <location>
        <begin position="156"/>
        <end position="174"/>
    </location>
</feature>
<feature type="transmembrane region" description="Helical" evidence="1">
    <location>
        <begin position="77"/>
        <end position="95"/>
    </location>
</feature>
<feature type="transmembrane region" description="Helical" evidence="1">
    <location>
        <begin position="275"/>
        <end position="295"/>
    </location>
</feature>
<sequence>MNNQIKTNALISYFFLGWLFLLAWNNPNFAHEFIVKHSKKATKIHFGFLVTFILYNIFLSQHLYYNIPVIMVSVDKVINLWFFTFLTLAILKWAYEAHRGIEPKSSIWNNTNLDTKSVNYNLSWISENDKIIYITSLLPFLWIITSNNYENNITKSLAKIGTIFTFLILSYYVFSGFDSIFILLIFAYILFIAFIWVNIFINDKLIINNLINKIPSLWDIYLKLRTSFFYFFDFLSLIFGRKVKLDFASKHAQLLEKDEKSYEIFSSYFTDESLVLSKNLIFIPILNLIFIPTFLVSKKSKYLIAITQGLIISFLLIFIWFYFSYYSLYQLFLLFPIFIWIANIDKNPFKKIPIIYDIYAIFDKLSFWIFSKVKFLNEKKKEVKEVSYKL</sequence>
<keyword evidence="1" id="KW-1133">Transmembrane helix</keyword>
<evidence type="ECO:0000256" key="1">
    <source>
        <dbReference type="SAM" id="Phobius"/>
    </source>
</evidence>
<name>K2AW83_9BACT</name>
<feature type="transmembrane region" description="Helical" evidence="1">
    <location>
        <begin position="328"/>
        <end position="344"/>
    </location>
</feature>
<keyword evidence="1" id="KW-0812">Transmembrane</keyword>
<protein>
    <submittedName>
        <fullName evidence="2">Uncharacterized protein</fullName>
    </submittedName>
</protein>
<proteinExistence type="predicted"/>
<feature type="transmembrane region" description="Helical" evidence="1">
    <location>
        <begin position="7"/>
        <end position="24"/>
    </location>
</feature>
<feature type="transmembrane region" description="Helical" evidence="1">
    <location>
        <begin position="302"/>
        <end position="322"/>
    </location>
</feature>
<feature type="transmembrane region" description="Helical" evidence="1">
    <location>
        <begin position="180"/>
        <end position="201"/>
    </location>
</feature>
<organism evidence="2">
    <name type="scientific">uncultured bacterium</name>
    <name type="common">gcode 4</name>
    <dbReference type="NCBI Taxonomy" id="1234023"/>
    <lineage>
        <taxon>Bacteria</taxon>
        <taxon>environmental samples</taxon>
    </lineage>
</organism>
<dbReference type="AlphaFoldDB" id="K2AW83"/>
<evidence type="ECO:0000313" key="2">
    <source>
        <dbReference type="EMBL" id="EKD65966.1"/>
    </source>
</evidence>
<reference evidence="2" key="1">
    <citation type="journal article" date="2012" name="Science">
        <title>Fermentation, hydrogen, and sulfur metabolism in multiple uncultivated bacterial phyla.</title>
        <authorList>
            <person name="Wrighton K.C."/>
            <person name="Thomas B.C."/>
            <person name="Sharon I."/>
            <person name="Miller C.S."/>
            <person name="Castelle C.J."/>
            <person name="VerBerkmoes N.C."/>
            <person name="Wilkins M.J."/>
            <person name="Hettich R.L."/>
            <person name="Lipton M.S."/>
            <person name="Williams K.H."/>
            <person name="Long P.E."/>
            <person name="Banfield J.F."/>
        </authorList>
    </citation>
    <scope>NUCLEOTIDE SEQUENCE [LARGE SCALE GENOMIC DNA]</scope>
</reference>
<feature type="transmembrane region" description="Helical" evidence="1">
    <location>
        <begin position="222"/>
        <end position="240"/>
    </location>
</feature>
<keyword evidence="1" id="KW-0472">Membrane</keyword>
<feature type="transmembrane region" description="Helical" evidence="1">
    <location>
        <begin position="44"/>
        <end position="65"/>
    </location>
</feature>
<dbReference type="EMBL" id="AMFJ01021658">
    <property type="protein sequence ID" value="EKD65966.1"/>
    <property type="molecule type" value="Genomic_DNA"/>
</dbReference>
<feature type="transmembrane region" description="Helical" evidence="1">
    <location>
        <begin position="131"/>
        <end position="149"/>
    </location>
</feature>